<protein>
    <recommendedName>
        <fullName evidence="3 4">Nonsense-mediated mRNA decay factor SMG8</fullName>
    </recommendedName>
</protein>
<evidence type="ECO:0000256" key="6">
    <source>
        <dbReference type="SAM" id="Phobius"/>
    </source>
</evidence>
<keyword evidence="6" id="KW-0812">Transmembrane</keyword>
<keyword evidence="6" id="KW-1133">Transmembrane helix</keyword>
<evidence type="ECO:0000256" key="4">
    <source>
        <dbReference type="RuleBase" id="RU367133"/>
    </source>
</evidence>
<proteinExistence type="inferred from homology"/>
<evidence type="ECO:0000313" key="7">
    <source>
        <dbReference type="EMBL" id="KAF7232824.1"/>
    </source>
</evidence>
<dbReference type="PANTHER" id="PTHR13091:SF0">
    <property type="entry name" value="NONSENSE-MEDIATED MRNA DECAY FACTOR SMG8"/>
    <property type="match status" value="1"/>
</dbReference>
<keyword evidence="6" id="KW-0472">Membrane</keyword>
<feature type="transmembrane region" description="Helical" evidence="6">
    <location>
        <begin position="123"/>
        <end position="143"/>
    </location>
</feature>
<dbReference type="InterPro" id="IPR019354">
    <property type="entry name" value="SMG8-like"/>
</dbReference>
<comment type="similarity">
    <text evidence="1 4">Belongs to the SMG8 family.</text>
</comment>
<reference evidence="7" key="1">
    <citation type="submission" date="2019-07" db="EMBL/GenBank/DDBJ databases">
        <title>Annotation for the trematode Paragonimus miyazaki's.</title>
        <authorList>
            <person name="Choi Y.-J."/>
        </authorList>
    </citation>
    <scope>NUCLEOTIDE SEQUENCE</scope>
    <source>
        <strain evidence="7">Japan</strain>
    </source>
</reference>
<dbReference type="Pfam" id="PF10220">
    <property type="entry name" value="Smg8_Smg9"/>
    <property type="match status" value="5"/>
</dbReference>
<feature type="compositionally biased region" description="Low complexity" evidence="5">
    <location>
        <begin position="858"/>
        <end position="869"/>
    </location>
</feature>
<gene>
    <name evidence="7" type="ORF">EG68_07563</name>
</gene>
<dbReference type="AlphaFoldDB" id="A0A8S9YJQ1"/>
<dbReference type="PANTHER" id="PTHR13091">
    <property type="entry name" value="AMPLIFIED IN BREAST CANCER 2-RELATED"/>
    <property type="match status" value="1"/>
</dbReference>
<feature type="region of interest" description="Disordered" evidence="5">
    <location>
        <begin position="818"/>
        <end position="843"/>
    </location>
</feature>
<keyword evidence="8" id="KW-1185">Reference proteome</keyword>
<dbReference type="OrthoDB" id="63589at2759"/>
<comment type="caution">
    <text evidence="7">The sequence shown here is derived from an EMBL/GenBank/DDBJ whole genome shotgun (WGS) entry which is preliminary data.</text>
</comment>
<feature type="region of interest" description="Disordered" evidence="5">
    <location>
        <begin position="1159"/>
        <end position="1179"/>
    </location>
</feature>
<dbReference type="Proteomes" id="UP000822476">
    <property type="component" value="Unassembled WGS sequence"/>
</dbReference>
<feature type="region of interest" description="Disordered" evidence="5">
    <location>
        <begin position="617"/>
        <end position="649"/>
    </location>
</feature>
<accession>A0A8S9YJQ1</accession>
<evidence type="ECO:0000256" key="5">
    <source>
        <dbReference type="SAM" id="MobiDB-lite"/>
    </source>
</evidence>
<organism evidence="7 8">
    <name type="scientific">Paragonimus skrjabini miyazakii</name>
    <dbReference type="NCBI Taxonomy" id="59628"/>
    <lineage>
        <taxon>Eukaryota</taxon>
        <taxon>Metazoa</taxon>
        <taxon>Spiralia</taxon>
        <taxon>Lophotrochozoa</taxon>
        <taxon>Platyhelminthes</taxon>
        <taxon>Trematoda</taxon>
        <taxon>Digenea</taxon>
        <taxon>Plagiorchiida</taxon>
        <taxon>Troglotremata</taxon>
        <taxon>Troglotrematidae</taxon>
        <taxon>Paragonimus</taxon>
    </lineage>
</organism>
<feature type="compositionally biased region" description="Polar residues" evidence="5">
    <location>
        <begin position="901"/>
        <end position="915"/>
    </location>
</feature>
<feature type="compositionally biased region" description="Basic and acidic residues" evidence="5">
    <location>
        <begin position="827"/>
        <end position="843"/>
    </location>
</feature>
<evidence type="ECO:0000313" key="8">
    <source>
        <dbReference type="Proteomes" id="UP000822476"/>
    </source>
</evidence>
<dbReference type="EMBL" id="JTDE01021514">
    <property type="protein sequence ID" value="KAF7232824.1"/>
    <property type="molecule type" value="Genomic_DNA"/>
</dbReference>
<feature type="region of interest" description="Disordered" evidence="5">
    <location>
        <begin position="858"/>
        <end position="916"/>
    </location>
</feature>
<evidence type="ECO:0000256" key="1">
    <source>
        <dbReference type="ARBA" id="ARBA00006443"/>
    </source>
</evidence>
<dbReference type="GO" id="GO:0000184">
    <property type="term" value="P:nuclear-transcribed mRNA catabolic process, nonsense-mediated decay"/>
    <property type="evidence" value="ECO:0007669"/>
    <property type="project" value="UniProtKB-UniRule"/>
</dbReference>
<evidence type="ECO:0000256" key="2">
    <source>
        <dbReference type="ARBA" id="ARBA00023161"/>
    </source>
</evidence>
<evidence type="ECO:0000256" key="3">
    <source>
        <dbReference type="ARBA" id="ARBA00029509"/>
    </source>
</evidence>
<keyword evidence="2 4" id="KW-0866">Nonsense-mediated mRNA decay</keyword>
<feature type="compositionally biased region" description="Polar residues" evidence="5">
    <location>
        <begin position="629"/>
        <end position="644"/>
    </location>
</feature>
<comment type="function">
    <text evidence="4">Involved in nonsense-mediated decay (NMD) of mRNAs containing premature stop codons.</text>
</comment>
<name>A0A8S9YJQ1_9TREM</name>
<sequence>MVRTERMLSGQHYCDGCFTVPPRFDFKVLPLKGRKITVISLIGECDTIFGNRQCHNVEGYPGEEFLSQVSPGTYIDGYYDCERQIVYLMFHPMKLEELVHYIRDEKLKMDDMLSMNEYISLKLLYYLFIVSHFVVVFSVGSGLDPNYIRVFKLIDKMRAKMRHTLDGYLRNLPLPRDWLNAGRASIPKLLFVFKPLPNVARKICTTPDAVRNLEQNLVTQIFNTFYETGITSNNPANQLFILPGHNFVHVLLGNEYPNGIGQKPVMHNDLAQEYFELILDNLNMNHLSSTQETKRSKSIKASFSERNSAVPLPTPWDFPPPDQPEEHSLAAFLHVHVTAMLDQAVSRTVGFGQVPLAYELPTCKAWFMACYKLYTSLMPEDTLNTELNSDLIPDMADGASLTPNSLAEGWHRALGTLVSTSAIRSSGLTDPFNQELATAKNKGNPSCGWIQSYPTDPLYRLSELRCRVAMTAAEAHYKQDLPIHYSNTYHVVKVVSAFNVLISLARGRLVFQALMQLSKRLAHLYLAGRVTCSALSLTGHPCQHELHRVPDEAANLRALLASLPSCEMKTDGGDRDGFFSSRLSATEREVKAGLENVLPSGLTGKWRAYWLESLLTDHVPTTPPPPQSGRVTSQPEAADSTASKDCTDNQTDEHHLTVIPHRSDTVLVSACNCGRQQAERADPFDWKEANWRFYFMLSNVCCNKLTHIPLAPQFLCEPGHPFVLPGDPQLRQPGSSSTQYRLIDAGDCDHNSTRDVTAPVAVLTRRVAALGVSSAADVVRSDGALSPRELLLDQPDPLDTGLSQPMMNDIMMLSSSSSQVTGFELRQTAEKQRSHHSDGRNFEDEVEDLSGTEILASQSSTIESSSSSSGQLLGEGVDEEDTENPLIGRRRIPTRQDTTRSKTTSPPTGVSTSEPNAPVMCTVRFRDGVPASSWQTGDIPRFPSWSIYALGKYFSYSHSSGLSCCGFLRSSNFLLPWDVTINPSAWASNERAGRATKGGARGGKYRGGKSDADTVKLFIGFEMECPMGHRFFLAGPDRPMDGPMQSSQVRRAVHGLLTRDLPLFIPCRCQNAQVRGGSGGLHRAASSAGEWSTSATTSDGRPVIWAQLSRIYLAIPAAPIQVRLQPRVRPGPSKTTPIFHLGHTLDQCNEGLIDDKFSDSYQNNSTDDESDGPDTDGLTDSRTLEYHKPLFHATSSGTAHSKQHPGFILLDNGYLWVVRLPFAYHDGTQLFTRPTTPDAIKEWKLLKGCIKLQV</sequence>